<evidence type="ECO:0000256" key="10">
    <source>
        <dbReference type="ARBA" id="ARBA00093448"/>
    </source>
</evidence>
<dbReference type="SUPFAM" id="SSF55166">
    <property type="entry name" value="Hedgehog/DD-peptidase"/>
    <property type="match status" value="1"/>
</dbReference>
<name>A0ABR9CT65_9HYPH</name>
<feature type="signal peptide" evidence="13">
    <location>
        <begin position="1"/>
        <end position="33"/>
    </location>
</feature>
<keyword evidence="5 13" id="KW-0732">Signal</keyword>
<evidence type="ECO:0000256" key="5">
    <source>
        <dbReference type="ARBA" id="ARBA00022729"/>
    </source>
</evidence>
<evidence type="ECO:0000256" key="7">
    <source>
        <dbReference type="ARBA" id="ARBA00022833"/>
    </source>
</evidence>
<proteinExistence type="inferred from homology"/>
<feature type="region of interest" description="Disordered" evidence="12">
    <location>
        <begin position="225"/>
        <end position="282"/>
    </location>
</feature>
<dbReference type="Pfam" id="PF05951">
    <property type="entry name" value="Peptidase_M15_2"/>
    <property type="match status" value="1"/>
</dbReference>
<gene>
    <name evidence="14" type="ORF">IG616_19740</name>
</gene>
<evidence type="ECO:0000256" key="4">
    <source>
        <dbReference type="ARBA" id="ARBA00022723"/>
    </source>
</evidence>
<evidence type="ECO:0000256" key="2">
    <source>
        <dbReference type="ARBA" id="ARBA00004776"/>
    </source>
</evidence>
<reference evidence="15" key="1">
    <citation type="submission" date="2020-09" db="EMBL/GenBank/DDBJ databases">
        <title>The genome sequence of strain Labrenzia suaedae 4C16A.</title>
        <authorList>
            <person name="Liu Y."/>
        </authorList>
    </citation>
    <scope>NUCLEOTIDE SEQUENCE [LARGE SCALE GENOMIC DNA]</scope>
    <source>
        <strain evidence="15">4C16A</strain>
    </source>
</reference>
<keyword evidence="6" id="KW-0378">Hydrolase</keyword>
<reference evidence="14 15" key="2">
    <citation type="journal article" date="2021" name="Int. J. Syst. Evol. Microbiol.">
        <title>Roseibium litorale sp. nov., isolated from a tidal flat sediment and proposal for the reclassification of Labrenzia polysiphoniae as Roseibium polysiphoniae comb. nov.</title>
        <authorList>
            <person name="Liu Y."/>
            <person name="Pei T."/>
            <person name="Du J."/>
            <person name="Chao M."/>
            <person name="Deng M.R."/>
            <person name="Zhu H."/>
        </authorList>
    </citation>
    <scope>NUCLEOTIDE SEQUENCE [LARGE SCALE GENOMIC DNA]</scope>
    <source>
        <strain evidence="14 15">4C16A</strain>
    </source>
</reference>
<feature type="compositionally biased region" description="Low complexity" evidence="12">
    <location>
        <begin position="240"/>
        <end position="249"/>
    </location>
</feature>
<dbReference type="Proteomes" id="UP000632063">
    <property type="component" value="Unassembled WGS sequence"/>
</dbReference>
<comment type="cofactor">
    <cofactor evidence="1">
        <name>Zn(2+)</name>
        <dbReference type="ChEBI" id="CHEBI:29105"/>
    </cofactor>
</comment>
<dbReference type="PANTHER" id="PTHR37425">
    <property type="match status" value="1"/>
</dbReference>
<sequence>MRKRLFGHDAVRGFQRAAAFVCLLAALTFSLSAAVRAETRTLHLFNAHTKERVDITFKKNGKYIPSGLRDANRFLRDWRRNEMTTIDPELLDLVWEVYQQVGAKSPIHVVSSYRSPATNGMLRSRSKGVAKNSQHMRGKAMDFFIPGVNLATLRATGLRKQVGGVGYYPTSGSPFVHMDTGSVRHWPRMTRSQLAKVFPDGRTLHVPTDGKPLAGYQLALADEKAGRHKAGGRSSGTLLASASDSPAPARNSTRGQSLSNSGSVIRPGADTGGGEDEETEDQPSFLASLFGSGKNTPAQENARVAAVRSGGSIVPPGAVPGVRNSGDISSPATAEAPAIVAPPVPVLKDKAEPEAAPSPEAPVAPTDVPAAIAIASVLPSAKPALARPAPVQVAFAPNTLDSQRVRMERGELPTPVQEAASGTRFNVADAVPGQKPGGKLLAATQRAAAQATISGNIPVPASAPANDPVAAILAATGKPTVNRANNGLAPETLAYASATLTPAAVAASAKKPVVAAKAHKPGKGELTRSVSGRIPVKEIKDPLAGFAGLPDKSAPMLLSSDGTMRNQTFASLSHPRQRVLGTFLEPGNRFVAGGFGKFPYGALRTDRFDGPAVIVLPVTFAR</sequence>
<comment type="pathway">
    <text evidence="2">Cell wall biogenesis; cell wall polysaccharide biosynthesis.</text>
</comment>
<comment type="caution">
    <text evidence="14">The sequence shown here is derived from an EMBL/GenBank/DDBJ whole genome shotgun (WGS) entry which is preliminary data.</text>
</comment>
<evidence type="ECO:0000313" key="15">
    <source>
        <dbReference type="Proteomes" id="UP000632063"/>
    </source>
</evidence>
<keyword evidence="3" id="KW-0645">Protease</keyword>
<evidence type="ECO:0000256" key="6">
    <source>
        <dbReference type="ARBA" id="ARBA00022801"/>
    </source>
</evidence>
<keyword evidence="15" id="KW-1185">Reference proteome</keyword>
<evidence type="ECO:0000256" key="12">
    <source>
        <dbReference type="SAM" id="MobiDB-lite"/>
    </source>
</evidence>
<dbReference type="InterPro" id="IPR009045">
    <property type="entry name" value="Zn_M74/Hedgehog-like"/>
</dbReference>
<dbReference type="EMBL" id="JACYXI010000016">
    <property type="protein sequence ID" value="MBD8893784.1"/>
    <property type="molecule type" value="Genomic_DNA"/>
</dbReference>
<feature type="region of interest" description="Disordered" evidence="12">
    <location>
        <begin position="310"/>
        <end position="336"/>
    </location>
</feature>
<keyword evidence="9" id="KW-0961">Cell wall biogenesis/degradation</keyword>
<keyword evidence="4" id="KW-0479">Metal-binding</keyword>
<evidence type="ECO:0000256" key="3">
    <source>
        <dbReference type="ARBA" id="ARBA00022670"/>
    </source>
</evidence>
<accession>A0ABR9CT65</accession>
<dbReference type="InterPro" id="IPR010275">
    <property type="entry name" value="MepK"/>
</dbReference>
<evidence type="ECO:0000256" key="11">
    <source>
        <dbReference type="ARBA" id="ARBA00093666"/>
    </source>
</evidence>
<dbReference type="Gene3D" id="3.30.1380.10">
    <property type="match status" value="1"/>
</dbReference>
<evidence type="ECO:0000256" key="8">
    <source>
        <dbReference type="ARBA" id="ARBA00023049"/>
    </source>
</evidence>
<evidence type="ECO:0000256" key="13">
    <source>
        <dbReference type="SAM" id="SignalP"/>
    </source>
</evidence>
<comment type="similarity">
    <text evidence="10">Belongs to the peptidase M15 family.</text>
</comment>
<evidence type="ECO:0000313" key="14">
    <source>
        <dbReference type="EMBL" id="MBD8893784.1"/>
    </source>
</evidence>
<protein>
    <recommendedName>
        <fullName evidence="11">Murein endopeptidase K</fullName>
    </recommendedName>
</protein>
<keyword evidence="8" id="KW-0482">Metalloprotease</keyword>
<evidence type="ECO:0000256" key="9">
    <source>
        <dbReference type="ARBA" id="ARBA00023316"/>
    </source>
</evidence>
<dbReference type="PANTHER" id="PTHR37425:SF1">
    <property type="entry name" value="OUTER MEMBRANE PROTEIN"/>
    <property type="match status" value="1"/>
</dbReference>
<keyword evidence="7" id="KW-0862">Zinc</keyword>
<dbReference type="CDD" id="cd14844">
    <property type="entry name" value="Zn-DD-carboxypeptidase_like"/>
    <property type="match status" value="1"/>
</dbReference>
<feature type="compositionally biased region" description="Polar residues" evidence="12">
    <location>
        <begin position="250"/>
        <end position="263"/>
    </location>
</feature>
<feature type="chain" id="PRO_5046501323" description="Murein endopeptidase K" evidence="13">
    <location>
        <begin position="34"/>
        <end position="622"/>
    </location>
</feature>
<evidence type="ECO:0000256" key="1">
    <source>
        <dbReference type="ARBA" id="ARBA00001947"/>
    </source>
</evidence>
<organism evidence="14 15">
    <name type="scientific">Roseibium litorale</name>
    <dbReference type="NCBI Taxonomy" id="2803841"/>
    <lineage>
        <taxon>Bacteria</taxon>
        <taxon>Pseudomonadati</taxon>
        <taxon>Pseudomonadota</taxon>
        <taxon>Alphaproteobacteria</taxon>
        <taxon>Hyphomicrobiales</taxon>
        <taxon>Stappiaceae</taxon>
        <taxon>Roseibium</taxon>
    </lineage>
</organism>